<organism evidence="2 3">
    <name type="scientific">Candidatus Uhrbacteria bacterium CG22_combo_CG10-13_8_21_14_all_47_17</name>
    <dbReference type="NCBI Taxonomy" id="1975041"/>
    <lineage>
        <taxon>Bacteria</taxon>
        <taxon>Candidatus Uhriibacteriota</taxon>
    </lineage>
</organism>
<dbReference type="PANTHER" id="PTHR42966">
    <property type="entry name" value="N-ACETYLNEURAMINATE SYNTHASE"/>
    <property type="match status" value="1"/>
</dbReference>
<sequence>MNPINIGTNSQEPWVGEDRPVFVIAEIGKNFIQSEDERSVDEYLRNAIALAQAAKDAGAHAVKYQTHTVEDEQANVEVVSPHFKGSDRYRWVKRNEDVTPMDGFWKPLKEACDKIGIPFFSTPMSRASAQKLDALNVPFWKVGSGDILDFVMLDYLRRSGKP</sequence>
<evidence type="ECO:0000313" key="2">
    <source>
        <dbReference type="EMBL" id="PIP60404.1"/>
    </source>
</evidence>
<dbReference type="AlphaFoldDB" id="A0A2H0BS05"/>
<dbReference type="SUPFAM" id="SSF51569">
    <property type="entry name" value="Aldolase"/>
    <property type="match status" value="1"/>
</dbReference>
<dbReference type="Pfam" id="PF03102">
    <property type="entry name" value="NeuB"/>
    <property type="match status" value="1"/>
</dbReference>
<evidence type="ECO:0000259" key="1">
    <source>
        <dbReference type="Pfam" id="PF03102"/>
    </source>
</evidence>
<reference evidence="2 3" key="1">
    <citation type="submission" date="2017-09" db="EMBL/GenBank/DDBJ databases">
        <title>Depth-based differentiation of microbial function through sediment-hosted aquifers and enrichment of novel symbionts in the deep terrestrial subsurface.</title>
        <authorList>
            <person name="Probst A.J."/>
            <person name="Ladd B."/>
            <person name="Jarett J.K."/>
            <person name="Geller-Mcgrath D.E."/>
            <person name="Sieber C.M."/>
            <person name="Emerson J.B."/>
            <person name="Anantharaman K."/>
            <person name="Thomas B.C."/>
            <person name="Malmstrom R."/>
            <person name="Stieglmeier M."/>
            <person name="Klingl A."/>
            <person name="Woyke T."/>
            <person name="Ryan C.M."/>
            <person name="Banfield J.F."/>
        </authorList>
    </citation>
    <scope>NUCLEOTIDE SEQUENCE [LARGE SCALE GENOMIC DNA]</scope>
    <source>
        <strain evidence="2">CG22_combo_CG10-13_8_21_14_all_47_17</strain>
    </source>
</reference>
<evidence type="ECO:0000313" key="3">
    <source>
        <dbReference type="Proteomes" id="UP000231581"/>
    </source>
</evidence>
<name>A0A2H0BS05_9BACT</name>
<protein>
    <recommendedName>
        <fullName evidence="1">PseI/NeuA/B-like domain-containing protein</fullName>
    </recommendedName>
</protein>
<proteinExistence type="predicted"/>
<dbReference type="EMBL" id="PCSZ01000065">
    <property type="protein sequence ID" value="PIP60404.1"/>
    <property type="molecule type" value="Genomic_DNA"/>
</dbReference>
<dbReference type="Gene3D" id="3.20.20.70">
    <property type="entry name" value="Aldolase class I"/>
    <property type="match status" value="1"/>
</dbReference>
<dbReference type="InterPro" id="IPR051690">
    <property type="entry name" value="PseI-like"/>
</dbReference>
<accession>A0A2H0BS05</accession>
<dbReference type="Proteomes" id="UP000231581">
    <property type="component" value="Unassembled WGS sequence"/>
</dbReference>
<dbReference type="GO" id="GO:0047444">
    <property type="term" value="F:N-acylneuraminate-9-phosphate synthase activity"/>
    <property type="evidence" value="ECO:0007669"/>
    <property type="project" value="TreeGrafter"/>
</dbReference>
<feature type="domain" description="PseI/NeuA/B-like" evidence="1">
    <location>
        <begin position="52"/>
        <end position="162"/>
    </location>
</feature>
<dbReference type="InterPro" id="IPR013132">
    <property type="entry name" value="PseI/NeuA/B-like_N"/>
</dbReference>
<dbReference type="InterPro" id="IPR013785">
    <property type="entry name" value="Aldolase_TIM"/>
</dbReference>
<dbReference type="GO" id="GO:0016051">
    <property type="term" value="P:carbohydrate biosynthetic process"/>
    <property type="evidence" value="ECO:0007669"/>
    <property type="project" value="InterPro"/>
</dbReference>
<comment type="caution">
    <text evidence="2">The sequence shown here is derived from an EMBL/GenBank/DDBJ whole genome shotgun (WGS) entry which is preliminary data.</text>
</comment>
<gene>
    <name evidence="2" type="ORF">COX00_03470</name>
</gene>
<feature type="non-terminal residue" evidence="2">
    <location>
        <position position="162"/>
    </location>
</feature>
<dbReference type="PANTHER" id="PTHR42966:SF1">
    <property type="entry name" value="SIALIC ACID SYNTHASE"/>
    <property type="match status" value="1"/>
</dbReference>